<dbReference type="Proteomes" id="UP000248340">
    <property type="component" value="Unassembled WGS sequence"/>
</dbReference>
<sequence length="126" mass="13580">MLFGPSASLGCAPPAQWPLAVPCISSIMGLSSGPLAHPVYSGSQFLACLWSLPSRLFDFPGQNDRHMHNLATLGVSIIQQRFALCVQDYLQARGRGKSKLKQRNTIDSISIDHPRGCRFVASGASP</sequence>
<organism evidence="1 2">
    <name type="scientific">Aspergillus uvarum CBS 121591</name>
    <dbReference type="NCBI Taxonomy" id="1448315"/>
    <lineage>
        <taxon>Eukaryota</taxon>
        <taxon>Fungi</taxon>
        <taxon>Dikarya</taxon>
        <taxon>Ascomycota</taxon>
        <taxon>Pezizomycotina</taxon>
        <taxon>Eurotiomycetes</taxon>
        <taxon>Eurotiomycetidae</taxon>
        <taxon>Eurotiales</taxon>
        <taxon>Aspergillaceae</taxon>
        <taxon>Aspergillus</taxon>
        <taxon>Aspergillus subgen. Circumdati</taxon>
    </lineage>
</organism>
<name>A0A319DN44_9EURO</name>
<proteinExistence type="predicted"/>
<accession>A0A319DN44</accession>
<gene>
    <name evidence="1" type="ORF">BO82DRAFT_102939</name>
</gene>
<protein>
    <submittedName>
        <fullName evidence="1">Uncharacterized protein</fullName>
    </submittedName>
</protein>
<evidence type="ECO:0000313" key="1">
    <source>
        <dbReference type="EMBL" id="PYH80752.1"/>
    </source>
</evidence>
<keyword evidence="2" id="KW-1185">Reference proteome</keyword>
<dbReference type="AlphaFoldDB" id="A0A319DN44"/>
<dbReference type="RefSeq" id="XP_025490952.1">
    <property type="nucleotide sequence ID" value="XM_025629739.1"/>
</dbReference>
<dbReference type="VEuPathDB" id="FungiDB:BO82DRAFT_102939"/>
<evidence type="ECO:0000313" key="2">
    <source>
        <dbReference type="Proteomes" id="UP000248340"/>
    </source>
</evidence>
<reference evidence="1 2" key="1">
    <citation type="submission" date="2016-12" db="EMBL/GenBank/DDBJ databases">
        <title>The genomes of Aspergillus section Nigri reveals drivers in fungal speciation.</title>
        <authorList>
            <consortium name="DOE Joint Genome Institute"/>
            <person name="Vesth T.C."/>
            <person name="Nybo J."/>
            <person name="Theobald S."/>
            <person name="Brandl J."/>
            <person name="Frisvad J.C."/>
            <person name="Nielsen K.F."/>
            <person name="Lyhne E.K."/>
            <person name="Kogle M.E."/>
            <person name="Kuo A."/>
            <person name="Riley R."/>
            <person name="Clum A."/>
            <person name="Nolan M."/>
            <person name="Lipzen A."/>
            <person name="Salamov A."/>
            <person name="Henrissat B."/>
            <person name="Wiebenga A."/>
            <person name="De Vries R.P."/>
            <person name="Grigoriev I.V."/>
            <person name="Mortensen U.H."/>
            <person name="Andersen M.R."/>
            <person name="Baker S.E."/>
        </authorList>
    </citation>
    <scope>NUCLEOTIDE SEQUENCE [LARGE SCALE GENOMIC DNA]</scope>
    <source>
        <strain evidence="1 2">CBS 121591</strain>
    </source>
</reference>
<dbReference type="EMBL" id="KZ821707">
    <property type="protein sequence ID" value="PYH80752.1"/>
    <property type="molecule type" value="Genomic_DNA"/>
</dbReference>
<dbReference type="GeneID" id="37132480"/>
<dbReference type="OrthoDB" id="10334125at2759"/>